<proteinExistence type="predicted"/>
<dbReference type="Proteomes" id="UP001328107">
    <property type="component" value="Unassembled WGS sequence"/>
</dbReference>
<sequence>SCRHSRGMEEAAIRSVAPKIWRIGFMQVLRHSAIRSGCCLDDRKPPQDATTVSAGRCDLDGNQRFSRERTQDRTGDEDLRGCLHYRMPYDDH</sequence>
<name>A0AAN5D9K6_9BILA</name>
<dbReference type="AlphaFoldDB" id="A0AAN5D9K6"/>
<protein>
    <submittedName>
        <fullName evidence="1">Uncharacterized protein</fullName>
    </submittedName>
</protein>
<feature type="non-terminal residue" evidence="1">
    <location>
        <position position="1"/>
    </location>
</feature>
<keyword evidence="2" id="KW-1185">Reference proteome</keyword>
<reference evidence="2" key="1">
    <citation type="submission" date="2022-10" db="EMBL/GenBank/DDBJ databases">
        <title>Genome assembly of Pristionchus species.</title>
        <authorList>
            <person name="Yoshida K."/>
            <person name="Sommer R.J."/>
        </authorList>
    </citation>
    <scope>NUCLEOTIDE SEQUENCE [LARGE SCALE GENOMIC DNA]</scope>
    <source>
        <strain evidence="2">RS5460</strain>
    </source>
</reference>
<comment type="caution">
    <text evidence="1">The sequence shown here is derived from an EMBL/GenBank/DDBJ whole genome shotgun (WGS) entry which is preliminary data.</text>
</comment>
<evidence type="ECO:0000313" key="2">
    <source>
        <dbReference type="Proteomes" id="UP001328107"/>
    </source>
</evidence>
<accession>A0AAN5D9K6</accession>
<gene>
    <name evidence="1" type="ORF">PMAYCL1PPCAC_28164</name>
</gene>
<evidence type="ECO:0000313" key="1">
    <source>
        <dbReference type="EMBL" id="GMR57969.1"/>
    </source>
</evidence>
<organism evidence="1 2">
    <name type="scientific">Pristionchus mayeri</name>
    <dbReference type="NCBI Taxonomy" id="1317129"/>
    <lineage>
        <taxon>Eukaryota</taxon>
        <taxon>Metazoa</taxon>
        <taxon>Ecdysozoa</taxon>
        <taxon>Nematoda</taxon>
        <taxon>Chromadorea</taxon>
        <taxon>Rhabditida</taxon>
        <taxon>Rhabditina</taxon>
        <taxon>Diplogasteromorpha</taxon>
        <taxon>Diplogasteroidea</taxon>
        <taxon>Neodiplogasteridae</taxon>
        <taxon>Pristionchus</taxon>
    </lineage>
</organism>
<dbReference type="EMBL" id="BTRK01000006">
    <property type="protein sequence ID" value="GMR57969.1"/>
    <property type="molecule type" value="Genomic_DNA"/>
</dbReference>
<feature type="non-terminal residue" evidence="1">
    <location>
        <position position="92"/>
    </location>
</feature>